<feature type="region of interest" description="Disordered" evidence="1">
    <location>
        <begin position="16"/>
        <end position="52"/>
    </location>
</feature>
<gene>
    <name evidence="2" type="ORF">LTR78_009917</name>
</gene>
<proteinExistence type="predicted"/>
<evidence type="ECO:0000313" key="2">
    <source>
        <dbReference type="EMBL" id="KAK3670161.1"/>
    </source>
</evidence>
<protein>
    <submittedName>
        <fullName evidence="2">Uncharacterized protein</fullName>
    </submittedName>
</protein>
<sequence length="293" mass="32422">MTIDLVYLINDSRRSSRRQDHLARAHTARRNRRQQNAHRISPPASGEPSDGHVGYSLASCQSTILVATSSDQERQHVPPAASPRTVSPVFGALSVGTFDVALAHGKGETIAYYCQSVVINYMSIADTKWFFEAYCRCPVAFHAIHYSVANHRDRVVGRLLETKSAKTIRHKVNALRLLSLAISEYQTDSTDIGWLLLALTALMRNEPTQDDLQPDKLLAFKPWTRDLNNAAVFGRGKFGQTLALHTKAFEQILPARGDMLTKLPRGLAKSIAGLVSYESAAYHVVRLTSAALQ</sequence>
<comment type="caution">
    <text evidence="2">The sequence shown here is derived from an EMBL/GenBank/DDBJ whole genome shotgun (WGS) entry which is preliminary data.</text>
</comment>
<name>A0AAE0WF79_9PEZI</name>
<reference evidence="2" key="1">
    <citation type="submission" date="2023-07" db="EMBL/GenBank/DDBJ databases">
        <title>Black Yeasts Isolated from many extreme environments.</title>
        <authorList>
            <person name="Coleine C."/>
            <person name="Stajich J.E."/>
            <person name="Selbmann L."/>
        </authorList>
    </citation>
    <scope>NUCLEOTIDE SEQUENCE</scope>
    <source>
        <strain evidence="2">CCFEE 5485</strain>
    </source>
</reference>
<dbReference type="EMBL" id="JAUTXT010000061">
    <property type="protein sequence ID" value="KAK3670161.1"/>
    <property type="molecule type" value="Genomic_DNA"/>
</dbReference>
<dbReference type="AlphaFoldDB" id="A0AAE0WF79"/>
<accession>A0AAE0WF79</accession>
<evidence type="ECO:0000313" key="3">
    <source>
        <dbReference type="Proteomes" id="UP001274830"/>
    </source>
</evidence>
<organism evidence="2 3">
    <name type="scientific">Recurvomyces mirabilis</name>
    <dbReference type="NCBI Taxonomy" id="574656"/>
    <lineage>
        <taxon>Eukaryota</taxon>
        <taxon>Fungi</taxon>
        <taxon>Dikarya</taxon>
        <taxon>Ascomycota</taxon>
        <taxon>Pezizomycotina</taxon>
        <taxon>Dothideomycetes</taxon>
        <taxon>Dothideomycetidae</taxon>
        <taxon>Mycosphaerellales</taxon>
        <taxon>Teratosphaeriaceae</taxon>
        <taxon>Recurvomyces</taxon>
    </lineage>
</organism>
<dbReference type="Proteomes" id="UP001274830">
    <property type="component" value="Unassembled WGS sequence"/>
</dbReference>
<keyword evidence="3" id="KW-1185">Reference proteome</keyword>
<feature type="compositionally biased region" description="Basic residues" evidence="1">
    <location>
        <begin position="24"/>
        <end position="36"/>
    </location>
</feature>
<evidence type="ECO:0000256" key="1">
    <source>
        <dbReference type="SAM" id="MobiDB-lite"/>
    </source>
</evidence>